<dbReference type="SUPFAM" id="SSF52540">
    <property type="entry name" value="P-loop containing nucleoside triphosphate hydrolases"/>
    <property type="match status" value="1"/>
</dbReference>
<dbReference type="AlphaFoldDB" id="A0A511YNB7"/>
<dbReference type="EMBL" id="BJYJ01000013">
    <property type="protein sequence ID" value="GEN76693.1"/>
    <property type="molecule type" value="Genomic_DNA"/>
</dbReference>
<dbReference type="PANTHER" id="PTHR43581">
    <property type="entry name" value="ATP/GTP PHOSPHATASE"/>
    <property type="match status" value="1"/>
</dbReference>
<dbReference type="InterPro" id="IPR051396">
    <property type="entry name" value="Bact_Antivir_Def_Nuclease"/>
</dbReference>
<proteinExistence type="predicted"/>
<comment type="caution">
    <text evidence="2">The sequence shown here is derived from an EMBL/GenBank/DDBJ whole genome shotgun (WGS) entry which is preliminary data.</text>
</comment>
<evidence type="ECO:0000259" key="1">
    <source>
        <dbReference type="Pfam" id="PF13175"/>
    </source>
</evidence>
<feature type="domain" description="Endonuclease GajA/Old nuclease/RecF-like AAA" evidence="1">
    <location>
        <begin position="2"/>
        <end position="353"/>
    </location>
</feature>
<dbReference type="OrthoDB" id="1098190at2"/>
<organism evidence="2 3">
    <name type="scientific">Chryseobacterium hagamense</name>
    <dbReference type="NCBI Taxonomy" id="395935"/>
    <lineage>
        <taxon>Bacteria</taxon>
        <taxon>Pseudomonadati</taxon>
        <taxon>Bacteroidota</taxon>
        <taxon>Flavobacteriia</taxon>
        <taxon>Flavobacteriales</taxon>
        <taxon>Weeksellaceae</taxon>
        <taxon>Chryseobacterium group</taxon>
        <taxon>Chryseobacterium</taxon>
    </lineage>
</organism>
<dbReference type="RefSeq" id="WP_146941729.1">
    <property type="nucleotide sequence ID" value="NZ_BJYJ01000013.1"/>
</dbReference>
<dbReference type="InterPro" id="IPR041685">
    <property type="entry name" value="AAA_GajA/Old/RecF-like"/>
</dbReference>
<dbReference type="Gene3D" id="3.40.50.300">
    <property type="entry name" value="P-loop containing nucleotide triphosphate hydrolases"/>
    <property type="match status" value="1"/>
</dbReference>
<accession>A0A511YNB7</accession>
<dbReference type="InterPro" id="IPR027417">
    <property type="entry name" value="P-loop_NTPase"/>
</dbReference>
<dbReference type="Pfam" id="PF13175">
    <property type="entry name" value="AAA_15"/>
    <property type="match status" value="1"/>
</dbReference>
<name>A0A511YNB7_9FLAO</name>
<dbReference type="PANTHER" id="PTHR43581:SF2">
    <property type="entry name" value="EXCINUCLEASE ATPASE SUBUNIT"/>
    <property type="match status" value="1"/>
</dbReference>
<protein>
    <recommendedName>
        <fullName evidence="1">Endonuclease GajA/Old nuclease/RecF-like AAA domain-containing protein</fullName>
    </recommendedName>
</protein>
<dbReference type="Proteomes" id="UP000321863">
    <property type="component" value="Unassembled WGS sequence"/>
</dbReference>
<sequence length="434" mass="50382">MQKIEIRNFGPIQNLILQLKDFSVLIGPQASGKSTIAKTIFFFKSLNDDLVKYFINSFESGDFEKPINSYGKIIRQKYLDYFGPSTHLNNLYLKFYYTKDIWITITLETNHNYITANFSKTLLDSIKKLVNESLKFHSSHNSRSISLLTSKDLLQKDIEKREFISNIKEKCNLIFKEDRELIFIPAGRSLLATLSDQLQYVNPRSLDFLMRTFLDKINIVRPLFNKSLNDIIKERKLLTQLEIDYSKTTLAENIITKILKGKYQFDKDGEKIYYDANSYVKLNFSSSGQQESLWILLLLFIIILEKQNVFIVIEEPEAHLFPEAQKEILNLIALMSNIRNSQVIITTHSPYIIASLNNLILAKKAGNKNSKLVNNIINKHLWIDRNKIFAAKVQSGKVSEIIDSEFNIIEQDYVDMISREINSEFDALFQLNQQ</sequence>
<evidence type="ECO:0000313" key="2">
    <source>
        <dbReference type="EMBL" id="GEN76693.1"/>
    </source>
</evidence>
<evidence type="ECO:0000313" key="3">
    <source>
        <dbReference type="Proteomes" id="UP000321863"/>
    </source>
</evidence>
<gene>
    <name evidence="2" type="ORF">CHA01nite_24330</name>
</gene>
<keyword evidence="3" id="KW-1185">Reference proteome</keyword>
<reference evidence="2 3" key="1">
    <citation type="submission" date="2019-07" db="EMBL/GenBank/DDBJ databases">
        <title>Whole genome shotgun sequence of Chryseobacterium hagamense NBRC 105253.</title>
        <authorList>
            <person name="Hosoyama A."/>
            <person name="Uohara A."/>
            <person name="Ohji S."/>
            <person name="Ichikawa N."/>
        </authorList>
    </citation>
    <scope>NUCLEOTIDE SEQUENCE [LARGE SCALE GENOMIC DNA]</scope>
    <source>
        <strain evidence="2 3">NBRC 105253</strain>
    </source>
</reference>